<gene>
    <name evidence="3" type="ORF">IAD15_08830</name>
</gene>
<comment type="caution">
    <text evidence="3">The sequence shown here is derived from an EMBL/GenBank/DDBJ whole genome shotgun (WGS) entry which is preliminary data.</text>
</comment>
<dbReference type="Proteomes" id="UP000824175">
    <property type="component" value="Unassembled WGS sequence"/>
</dbReference>
<evidence type="ECO:0000313" key="3">
    <source>
        <dbReference type="EMBL" id="HIU14158.1"/>
    </source>
</evidence>
<evidence type="ECO:0000256" key="1">
    <source>
        <dbReference type="ARBA" id="ARBA00022801"/>
    </source>
</evidence>
<evidence type="ECO:0000259" key="2">
    <source>
        <dbReference type="Pfam" id="PF00561"/>
    </source>
</evidence>
<protein>
    <submittedName>
        <fullName evidence="3">Alpha/beta hydrolase</fullName>
    </submittedName>
</protein>
<feature type="domain" description="AB hydrolase-1" evidence="2">
    <location>
        <begin position="21"/>
        <end position="155"/>
    </location>
</feature>
<dbReference type="SUPFAM" id="SSF53474">
    <property type="entry name" value="alpha/beta-Hydrolases"/>
    <property type="match status" value="1"/>
</dbReference>
<reference evidence="3" key="1">
    <citation type="submission" date="2020-10" db="EMBL/GenBank/DDBJ databases">
        <authorList>
            <person name="Gilroy R."/>
        </authorList>
    </citation>
    <scope>NUCLEOTIDE SEQUENCE</scope>
    <source>
        <strain evidence="3">CHK195-11698</strain>
    </source>
</reference>
<sequence>MAYFHYQSNKIFYKEAGVGTPLIMLHGDTASSVMFEFILPLYQENFRVILMDFLGNGRSDRVLAFPENLWITQAEQVIALIEHLQLAQVHLLGTSGGAWVAINTALKRPDLISKVVADSFDGRSLNENFANNLLQEREMAKHDLYARQFYEWCQGDDWETVVDLNTQALLQCATDRISLFCQPLETLGVPILFMGSLEDDMCRQNMLEEYTEMKQLVPHGMIHLFESGGHPSILTNAERSCQVITDFFKR</sequence>
<dbReference type="InterPro" id="IPR000073">
    <property type="entry name" value="AB_hydrolase_1"/>
</dbReference>
<dbReference type="Gene3D" id="3.40.50.1820">
    <property type="entry name" value="alpha/beta hydrolase"/>
    <property type="match status" value="1"/>
</dbReference>
<reference evidence="3" key="2">
    <citation type="journal article" date="2021" name="PeerJ">
        <title>Extensive microbial diversity within the chicken gut microbiome revealed by metagenomics and culture.</title>
        <authorList>
            <person name="Gilroy R."/>
            <person name="Ravi A."/>
            <person name="Getino M."/>
            <person name="Pursley I."/>
            <person name="Horton D.L."/>
            <person name="Alikhan N.F."/>
            <person name="Baker D."/>
            <person name="Gharbi K."/>
            <person name="Hall N."/>
            <person name="Watson M."/>
            <person name="Adriaenssens E.M."/>
            <person name="Foster-Nyarko E."/>
            <person name="Jarju S."/>
            <person name="Secka A."/>
            <person name="Antonio M."/>
            <person name="Oren A."/>
            <person name="Chaudhuri R.R."/>
            <person name="La Ragione R."/>
            <person name="Hildebrand F."/>
            <person name="Pallen M.J."/>
        </authorList>
    </citation>
    <scope>NUCLEOTIDE SEQUENCE</scope>
    <source>
        <strain evidence="3">CHK195-11698</strain>
    </source>
</reference>
<dbReference type="Pfam" id="PF00561">
    <property type="entry name" value="Abhydrolase_1"/>
    <property type="match status" value="1"/>
</dbReference>
<dbReference type="PANTHER" id="PTHR43798">
    <property type="entry name" value="MONOACYLGLYCEROL LIPASE"/>
    <property type="match status" value="1"/>
</dbReference>
<dbReference type="InterPro" id="IPR050266">
    <property type="entry name" value="AB_hydrolase_sf"/>
</dbReference>
<dbReference type="GO" id="GO:0016020">
    <property type="term" value="C:membrane"/>
    <property type="evidence" value="ECO:0007669"/>
    <property type="project" value="TreeGrafter"/>
</dbReference>
<proteinExistence type="predicted"/>
<organism evidence="3 4">
    <name type="scientific">Candidatus Fimiplasma intestinipullorum</name>
    <dbReference type="NCBI Taxonomy" id="2840825"/>
    <lineage>
        <taxon>Bacteria</taxon>
        <taxon>Bacillati</taxon>
        <taxon>Bacillota</taxon>
        <taxon>Clostridia</taxon>
        <taxon>Eubacteriales</taxon>
        <taxon>Candidatus Fimiplasma</taxon>
    </lineage>
</organism>
<dbReference type="PRINTS" id="PR00111">
    <property type="entry name" value="ABHYDROLASE"/>
</dbReference>
<keyword evidence="1 3" id="KW-0378">Hydrolase</keyword>
<dbReference type="PANTHER" id="PTHR43798:SF31">
    <property type="entry name" value="AB HYDROLASE SUPERFAMILY PROTEIN YCLE"/>
    <property type="match status" value="1"/>
</dbReference>
<evidence type="ECO:0000313" key="4">
    <source>
        <dbReference type="Proteomes" id="UP000824175"/>
    </source>
</evidence>
<name>A0A9D1L016_9FIRM</name>
<dbReference type="InterPro" id="IPR029058">
    <property type="entry name" value="AB_hydrolase_fold"/>
</dbReference>
<dbReference type="GO" id="GO:0016787">
    <property type="term" value="F:hydrolase activity"/>
    <property type="evidence" value="ECO:0007669"/>
    <property type="project" value="UniProtKB-KW"/>
</dbReference>
<dbReference type="EMBL" id="DVMJ01000075">
    <property type="protein sequence ID" value="HIU14158.1"/>
    <property type="molecule type" value="Genomic_DNA"/>
</dbReference>
<accession>A0A9D1L016</accession>
<dbReference type="AlphaFoldDB" id="A0A9D1L016"/>